<dbReference type="EMBL" id="JAYKXN010000001">
    <property type="protein sequence ID" value="KAK7319040.1"/>
    <property type="molecule type" value="Genomic_DNA"/>
</dbReference>
<organism evidence="1 2">
    <name type="scientific">Clitoria ternatea</name>
    <name type="common">Butterfly pea</name>
    <dbReference type="NCBI Taxonomy" id="43366"/>
    <lineage>
        <taxon>Eukaryota</taxon>
        <taxon>Viridiplantae</taxon>
        <taxon>Streptophyta</taxon>
        <taxon>Embryophyta</taxon>
        <taxon>Tracheophyta</taxon>
        <taxon>Spermatophyta</taxon>
        <taxon>Magnoliopsida</taxon>
        <taxon>eudicotyledons</taxon>
        <taxon>Gunneridae</taxon>
        <taxon>Pentapetalae</taxon>
        <taxon>rosids</taxon>
        <taxon>fabids</taxon>
        <taxon>Fabales</taxon>
        <taxon>Fabaceae</taxon>
        <taxon>Papilionoideae</taxon>
        <taxon>50 kb inversion clade</taxon>
        <taxon>NPAAA clade</taxon>
        <taxon>indigoferoid/millettioid clade</taxon>
        <taxon>Phaseoleae</taxon>
        <taxon>Clitoria</taxon>
    </lineage>
</organism>
<dbReference type="Proteomes" id="UP001359559">
    <property type="component" value="Unassembled WGS sequence"/>
</dbReference>
<gene>
    <name evidence="1" type="ORF">RJT34_03749</name>
</gene>
<evidence type="ECO:0000313" key="1">
    <source>
        <dbReference type="EMBL" id="KAK7319040.1"/>
    </source>
</evidence>
<comment type="caution">
    <text evidence="1">The sequence shown here is derived from an EMBL/GenBank/DDBJ whole genome shotgun (WGS) entry which is preliminary data.</text>
</comment>
<evidence type="ECO:0000313" key="2">
    <source>
        <dbReference type="Proteomes" id="UP001359559"/>
    </source>
</evidence>
<keyword evidence="2" id="KW-1185">Reference proteome</keyword>
<proteinExistence type="predicted"/>
<dbReference type="AlphaFoldDB" id="A0AAN9Q017"/>
<accession>A0AAN9Q017</accession>
<reference evidence="1 2" key="1">
    <citation type="submission" date="2024-01" db="EMBL/GenBank/DDBJ databases">
        <title>The genomes of 5 underutilized Papilionoideae crops provide insights into root nodulation and disease resistance.</title>
        <authorList>
            <person name="Yuan L."/>
        </authorList>
    </citation>
    <scope>NUCLEOTIDE SEQUENCE [LARGE SCALE GENOMIC DNA]</scope>
    <source>
        <strain evidence="1">LY-2023</strain>
        <tissue evidence="1">Leaf</tissue>
    </source>
</reference>
<name>A0AAN9Q017_CLITE</name>
<sequence>MAMACGFCECLSLQDVHLIRILSSYFPTLLYSSVPCHHERIHQPIWALHYRRMAKIWRRLFTIGICGFLKWAKPIGFIGRGQSFMVNNHDVVGVKRLEDLKYEVIDL</sequence>
<protein>
    <submittedName>
        <fullName evidence="1">Uncharacterized protein</fullName>
    </submittedName>
</protein>